<dbReference type="FunFam" id="3.30.470.20:FF:000026">
    <property type="entry name" value="Carbamoyl-phosphate synthase large chain"/>
    <property type="match status" value="1"/>
</dbReference>
<keyword evidence="11" id="KW-0665">Pyrimidine biosynthesis</keyword>
<feature type="domain" description="MGS-like" evidence="16">
    <location>
        <begin position="151"/>
        <end position="270"/>
    </location>
</feature>
<organism evidence="17">
    <name type="scientific">marine sediment metagenome</name>
    <dbReference type="NCBI Taxonomy" id="412755"/>
    <lineage>
        <taxon>unclassified sequences</taxon>
        <taxon>metagenomes</taxon>
        <taxon>ecological metagenomes</taxon>
    </lineage>
</organism>
<evidence type="ECO:0000259" key="16">
    <source>
        <dbReference type="PROSITE" id="PS51855"/>
    </source>
</evidence>
<dbReference type="PROSITE" id="PS50975">
    <property type="entry name" value="ATP_GRASP"/>
    <property type="match status" value="1"/>
</dbReference>
<name>X0UB37_9ZZZZ</name>
<evidence type="ECO:0000256" key="6">
    <source>
        <dbReference type="ARBA" id="ARBA00022723"/>
    </source>
</evidence>
<evidence type="ECO:0000259" key="15">
    <source>
        <dbReference type="PROSITE" id="PS50975"/>
    </source>
</evidence>
<dbReference type="GO" id="GO:0006541">
    <property type="term" value="P:glutamine metabolic process"/>
    <property type="evidence" value="ECO:0007669"/>
    <property type="project" value="TreeGrafter"/>
</dbReference>
<evidence type="ECO:0000313" key="17">
    <source>
        <dbReference type="EMBL" id="GAG03009.1"/>
    </source>
</evidence>
<dbReference type="PROSITE" id="PS51855">
    <property type="entry name" value="MGS"/>
    <property type="match status" value="1"/>
</dbReference>
<dbReference type="Gene3D" id="3.40.50.1380">
    <property type="entry name" value="Methylglyoxal synthase-like domain"/>
    <property type="match status" value="1"/>
</dbReference>
<gene>
    <name evidence="17" type="ORF">S01H1_36249</name>
</gene>
<comment type="catalytic activity">
    <reaction evidence="13">
        <text>hydrogencarbonate + NH4(+) + 2 ATP = carbamoyl phosphate + 2 ADP + phosphate + 2 H(+)</text>
        <dbReference type="Rhea" id="RHEA:18029"/>
        <dbReference type="ChEBI" id="CHEBI:15378"/>
        <dbReference type="ChEBI" id="CHEBI:17544"/>
        <dbReference type="ChEBI" id="CHEBI:28938"/>
        <dbReference type="ChEBI" id="CHEBI:30616"/>
        <dbReference type="ChEBI" id="CHEBI:43474"/>
        <dbReference type="ChEBI" id="CHEBI:58228"/>
        <dbReference type="ChEBI" id="CHEBI:456216"/>
        <dbReference type="EC" id="6.3.4.16"/>
    </reaction>
</comment>
<dbReference type="Gene3D" id="3.30.470.20">
    <property type="entry name" value="ATP-grasp fold, B domain"/>
    <property type="match status" value="1"/>
</dbReference>
<dbReference type="Pfam" id="PF02142">
    <property type="entry name" value="MGS"/>
    <property type="match status" value="1"/>
</dbReference>
<dbReference type="InterPro" id="IPR036914">
    <property type="entry name" value="MGS-like_dom_sf"/>
</dbReference>
<comment type="pathway">
    <text evidence="1">Amino-acid biosynthesis; L-arginine biosynthesis; carbamoyl phosphate from bicarbonate: step 1/1.</text>
</comment>
<dbReference type="GO" id="GO:0046872">
    <property type="term" value="F:metal ion binding"/>
    <property type="evidence" value="ECO:0007669"/>
    <property type="project" value="UniProtKB-KW"/>
</dbReference>
<evidence type="ECO:0000256" key="7">
    <source>
        <dbReference type="ARBA" id="ARBA00022737"/>
    </source>
</evidence>
<evidence type="ECO:0000256" key="9">
    <source>
        <dbReference type="ARBA" id="ARBA00022840"/>
    </source>
</evidence>
<dbReference type="GO" id="GO:0044205">
    <property type="term" value="P:'de novo' UMP biosynthetic process"/>
    <property type="evidence" value="ECO:0007669"/>
    <property type="project" value="UniProtKB-UniPathway"/>
</dbReference>
<evidence type="ECO:0000256" key="14">
    <source>
        <dbReference type="ARBA" id="ARBA00048816"/>
    </source>
</evidence>
<keyword evidence="5" id="KW-0028">Amino-acid biosynthesis</keyword>
<dbReference type="PANTHER" id="PTHR11405:SF53">
    <property type="entry name" value="CARBAMOYL-PHOSPHATE SYNTHASE [AMMONIA], MITOCHONDRIAL"/>
    <property type="match status" value="1"/>
</dbReference>
<dbReference type="SUPFAM" id="SSF52335">
    <property type="entry name" value="Methylglyoxal synthase-like"/>
    <property type="match status" value="1"/>
</dbReference>
<evidence type="ECO:0000256" key="12">
    <source>
        <dbReference type="ARBA" id="ARBA00023211"/>
    </source>
</evidence>
<evidence type="ECO:0000256" key="3">
    <source>
        <dbReference type="ARBA" id="ARBA00022571"/>
    </source>
</evidence>
<sequence>MHSGDSACVIPPQTLSKEVCDEIARQTRALARALEVVGLMNVQYAVHRGEVYVLEVNPRASRTIPFVAKATGVPLAQLAAKVMLGHSLEELGLTSEVTIGHVAVKEAVFPFARFPRTDTQLGPEMKSTGEVMGLADDFGMAFAKSQVAAGQDLPTEGTAFFSLRDRDKVPAAAGVARALVEMGFQLCATEGTAAWLRSNGLECERVNKVREGRPHIVDRIINGDVALVINTPSGKHPRQDEIVIRSTSWARRTPIITTIQGAMATAEAIK</sequence>
<keyword evidence="12" id="KW-0464">Manganese</keyword>
<dbReference type="PRINTS" id="PR00098">
    <property type="entry name" value="CPSASE"/>
</dbReference>
<accession>X0UB37</accession>
<dbReference type="UniPathway" id="UPA00070">
    <property type="reaction ID" value="UER00115"/>
</dbReference>
<comment type="caution">
    <text evidence="17">The sequence shown here is derived from an EMBL/GenBank/DDBJ whole genome shotgun (WGS) entry which is preliminary data.</text>
</comment>
<keyword evidence="4" id="KW-0436">Ligase</keyword>
<keyword evidence="8" id="KW-0547">Nucleotide-binding</keyword>
<evidence type="ECO:0000256" key="13">
    <source>
        <dbReference type="ARBA" id="ARBA00047359"/>
    </source>
</evidence>
<evidence type="ECO:0000256" key="11">
    <source>
        <dbReference type="ARBA" id="ARBA00022975"/>
    </source>
</evidence>
<dbReference type="InterPro" id="IPR011607">
    <property type="entry name" value="MGS-like_dom"/>
</dbReference>
<protein>
    <submittedName>
        <fullName evidence="17">Uncharacterized protein</fullName>
    </submittedName>
</protein>
<comment type="similarity">
    <text evidence="2">Belongs to the CarB family.</text>
</comment>
<keyword evidence="3" id="KW-0055">Arginine biosynthesis</keyword>
<dbReference type="InterPro" id="IPR033937">
    <property type="entry name" value="MGS_CPS_CarB"/>
</dbReference>
<evidence type="ECO:0000256" key="5">
    <source>
        <dbReference type="ARBA" id="ARBA00022605"/>
    </source>
</evidence>
<dbReference type="InterPro" id="IPR011761">
    <property type="entry name" value="ATP-grasp"/>
</dbReference>
<evidence type="ECO:0000256" key="8">
    <source>
        <dbReference type="ARBA" id="ARBA00022741"/>
    </source>
</evidence>
<evidence type="ECO:0000256" key="10">
    <source>
        <dbReference type="ARBA" id="ARBA00022842"/>
    </source>
</evidence>
<keyword evidence="6" id="KW-0479">Metal-binding</keyword>
<dbReference type="GO" id="GO:0004087">
    <property type="term" value="F:carbamoyl-phosphate synthase (ammonia) activity"/>
    <property type="evidence" value="ECO:0007669"/>
    <property type="project" value="UniProtKB-EC"/>
</dbReference>
<keyword evidence="10" id="KW-0460">Magnesium</keyword>
<dbReference type="GO" id="GO:0005524">
    <property type="term" value="F:ATP binding"/>
    <property type="evidence" value="ECO:0007669"/>
    <property type="project" value="UniProtKB-KW"/>
</dbReference>
<comment type="catalytic activity">
    <reaction evidence="14">
        <text>hydrogencarbonate + L-glutamine + 2 ATP + H2O = carbamoyl phosphate + L-glutamate + 2 ADP + phosphate + 2 H(+)</text>
        <dbReference type="Rhea" id="RHEA:18633"/>
        <dbReference type="ChEBI" id="CHEBI:15377"/>
        <dbReference type="ChEBI" id="CHEBI:15378"/>
        <dbReference type="ChEBI" id="CHEBI:17544"/>
        <dbReference type="ChEBI" id="CHEBI:29985"/>
        <dbReference type="ChEBI" id="CHEBI:30616"/>
        <dbReference type="ChEBI" id="CHEBI:43474"/>
        <dbReference type="ChEBI" id="CHEBI:58228"/>
        <dbReference type="ChEBI" id="CHEBI:58359"/>
        <dbReference type="ChEBI" id="CHEBI:456216"/>
        <dbReference type="EC" id="6.3.5.5"/>
    </reaction>
</comment>
<dbReference type="GO" id="GO:0004088">
    <property type="term" value="F:carbamoyl-phosphate synthase (glutamine-hydrolyzing) activity"/>
    <property type="evidence" value="ECO:0007669"/>
    <property type="project" value="UniProtKB-EC"/>
</dbReference>
<dbReference type="PROSITE" id="PS00867">
    <property type="entry name" value="CPSASE_2"/>
    <property type="match status" value="1"/>
</dbReference>
<dbReference type="SMART" id="SM00851">
    <property type="entry name" value="MGS"/>
    <property type="match status" value="1"/>
</dbReference>
<dbReference type="PANTHER" id="PTHR11405">
    <property type="entry name" value="CARBAMOYLTRANSFERASE FAMILY MEMBER"/>
    <property type="match status" value="1"/>
</dbReference>
<dbReference type="CDD" id="cd01424">
    <property type="entry name" value="MGS_CPS_II"/>
    <property type="match status" value="1"/>
</dbReference>
<dbReference type="InterPro" id="IPR005483">
    <property type="entry name" value="CPSase_dom"/>
</dbReference>
<dbReference type="AlphaFoldDB" id="X0UB37"/>
<evidence type="ECO:0000256" key="2">
    <source>
        <dbReference type="ARBA" id="ARBA00009799"/>
    </source>
</evidence>
<dbReference type="SUPFAM" id="SSF56059">
    <property type="entry name" value="Glutathione synthetase ATP-binding domain-like"/>
    <property type="match status" value="1"/>
</dbReference>
<keyword evidence="9" id="KW-0067">ATP-binding</keyword>
<dbReference type="Pfam" id="PF02786">
    <property type="entry name" value="CPSase_L_D2"/>
    <property type="match status" value="1"/>
</dbReference>
<dbReference type="GO" id="GO:0005737">
    <property type="term" value="C:cytoplasm"/>
    <property type="evidence" value="ECO:0007669"/>
    <property type="project" value="TreeGrafter"/>
</dbReference>
<feature type="non-terminal residue" evidence="17">
    <location>
        <position position="270"/>
    </location>
</feature>
<feature type="domain" description="ATP-grasp" evidence="15">
    <location>
        <begin position="12"/>
        <end position="84"/>
    </location>
</feature>
<reference evidence="17" key="1">
    <citation type="journal article" date="2014" name="Front. Microbiol.">
        <title>High frequency of phylogenetically diverse reductive dehalogenase-homologous genes in deep subseafloor sedimentary metagenomes.</title>
        <authorList>
            <person name="Kawai M."/>
            <person name="Futagami T."/>
            <person name="Toyoda A."/>
            <person name="Takaki Y."/>
            <person name="Nishi S."/>
            <person name="Hori S."/>
            <person name="Arai W."/>
            <person name="Tsubouchi T."/>
            <person name="Morono Y."/>
            <person name="Uchiyama I."/>
            <person name="Ito T."/>
            <person name="Fujiyama A."/>
            <person name="Inagaki F."/>
            <person name="Takami H."/>
        </authorList>
    </citation>
    <scope>NUCLEOTIDE SEQUENCE</scope>
    <source>
        <strain evidence="17">Expedition CK06-06</strain>
    </source>
</reference>
<proteinExistence type="inferred from homology"/>
<dbReference type="InterPro" id="IPR005479">
    <property type="entry name" value="CPAse_ATP-bd"/>
</dbReference>
<dbReference type="GO" id="GO:0006526">
    <property type="term" value="P:L-arginine biosynthetic process"/>
    <property type="evidence" value="ECO:0007669"/>
    <property type="project" value="UniProtKB-KW"/>
</dbReference>
<dbReference type="EMBL" id="BARS01022701">
    <property type="protein sequence ID" value="GAG03009.1"/>
    <property type="molecule type" value="Genomic_DNA"/>
</dbReference>
<keyword evidence="7" id="KW-0677">Repeat</keyword>
<evidence type="ECO:0000256" key="4">
    <source>
        <dbReference type="ARBA" id="ARBA00022598"/>
    </source>
</evidence>
<evidence type="ECO:0000256" key="1">
    <source>
        <dbReference type="ARBA" id="ARBA00005077"/>
    </source>
</evidence>